<accession>A0ABR0DXC9</accession>
<dbReference type="InterPro" id="IPR036291">
    <property type="entry name" value="NAD(P)-bd_dom_sf"/>
</dbReference>
<evidence type="ECO:0000256" key="2">
    <source>
        <dbReference type="ARBA" id="ARBA00023002"/>
    </source>
</evidence>
<proteinExistence type="predicted"/>
<evidence type="ECO:0000259" key="3">
    <source>
        <dbReference type="Pfam" id="PF05368"/>
    </source>
</evidence>
<dbReference type="Gene3D" id="3.90.25.10">
    <property type="entry name" value="UDP-galactose 4-epimerase, domain 1"/>
    <property type="match status" value="1"/>
</dbReference>
<dbReference type="EMBL" id="JAXOVC010000015">
    <property type="protein sequence ID" value="KAK4493686.1"/>
    <property type="molecule type" value="Genomic_DNA"/>
</dbReference>
<dbReference type="InterPro" id="IPR045312">
    <property type="entry name" value="PCBER-like"/>
</dbReference>
<reference evidence="4 5" key="1">
    <citation type="journal article" date="2023" name="G3 (Bethesda)">
        <title>A chromosome-level genome assembly of Zasmidium syzygii isolated from banana leaves.</title>
        <authorList>
            <person name="van Westerhoven A.C."/>
            <person name="Mehrabi R."/>
            <person name="Talebi R."/>
            <person name="Steentjes M.B.F."/>
            <person name="Corcolon B."/>
            <person name="Chong P.A."/>
            <person name="Kema G.H.J."/>
            <person name="Seidl M.F."/>
        </authorList>
    </citation>
    <scope>NUCLEOTIDE SEQUENCE [LARGE SCALE GENOMIC DNA]</scope>
    <source>
        <strain evidence="4 5">P124</strain>
    </source>
</reference>
<keyword evidence="2" id="KW-0560">Oxidoreductase</keyword>
<dbReference type="InterPro" id="IPR051609">
    <property type="entry name" value="NmrA/Isoflavone_reductase-like"/>
</dbReference>
<dbReference type="PANTHER" id="PTHR47706:SF10">
    <property type="entry name" value="NMRA-LIKE DOMAIN-CONTAINING PROTEIN"/>
    <property type="match status" value="1"/>
</dbReference>
<comment type="caution">
    <text evidence="4">The sequence shown here is derived from an EMBL/GenBank/DDBJ whole genome shotgun (WGS) entry which is preliminary data.</text>
</comment>
<evidence type="ECO:0000313" key="4">
    <source>
        <dbReference type="EMBL" id="KAK4493686.1"/>
    </source>
</evidence>
<dbReference type="CDD" id="cd05259">
    <property type="entry name" value="PCBER_SDR_a"/>
    <property type="match status" value="1"/>
</dbReference>
<feature type="domain" description="NmrA-like" evidence="3">
    <location>
        <begin position="9"/>
        <end position="239"/>
    </location>
</feature>
<sequence>MTSPPTEIKNVLVIGANGIVGTSAIKHLLASNFQVSALIRASSTKPTTFPPEVQVFKTDYTPASLAPAFQTQHAAVSTLSFDGLKLQKVLVDAAIAAGVKLFLPSEFGIDTSHPDAAKLIPFLQPKVETLEYLESKQDQIAWTGLASGSLFDWSLEIPGFGGIDVPERKATIYDGGDVTYSATTIEQVGRAIAAVLKQPLDVVANRHVLVNSFTLTQKEVVAALETVMGGTFEKSYDTVVNLRKVGFEKLEGGNFRGMLELIASSFYGGFGVADFESKGLWNGRLGLGQEDLEGVIRGWIEGRK</sequence>
<dbReference type="Pfam" id="PF05368">
    <property type="entry name" value="NmrA"/>
    <property type="match status" value="1"/>
</dbReference>
<dbReference type="SUPFAM" id="SSF51735">
    <property type="entry name" value="NAD(P)-binding Rossmann-fold domains"/>
    <property type="match status" value="1"/>
</dbReference>
<dbReference type="Gene3D" id="3.40.50.720">
    <property type="entry name" value="NAD(P)-binding Rossmann-like Domain"/>
    <property type="match status" value="1"/>
</dbReference>
<protein>
    <recommendedName>
        <fullName evidence="3">NmrA-like domain-containing protein</fullName>
    </recommendedName>
</protein>
<keyword evidence="1" id="KW-0521">NADP</keyword>
<keyword evidence="5" id="KW-1185">Reference proteome</keyword>
<name>A0ABR0DXC9_ZASCE</name>
<organism evidence="4 5">
    <name type="scientific">Zasmidium cellare</name>
    <name type="common">Wine cellar mold</name>
    <name type="synonym">Racodium cellare</name>
    <dbReference type="NCBI Taxonomy" id="395010"/>
    <lineage>
        <taxon>Eukaryota</taxon>
        <taxon>Fungi</taxon>
        <taxon>Dikarya</taxon>
        <taxon>Ascomycota</taxon>
        <taxon>Pezizomycotina</taxon>
        <taxon>Dothideomycetes</taxon>
        <taxon>Dothideomycetidae</taxon>
        <taxon>Mycosphaerellales</taxon>
        <taxon>Mycosphaerellaceae</taxon>
        <taxon>Zasmidium</taxon>
    </lineage>
</organism>
<evidence type="ECO:0000313" key="5">
    <source>
        <dbReference type="Proteomes" id="UP001305779"/>
    </source>
</evidence>
<dbReference type="PANTHER" id="PTHR47706">
    <property type="entry name" value="NMRA-LIKE FAMILY PROTEIN"/>
    <property type="match status" value="1"/>
</dbReference>
<dbReference type="Proteomes" id="UP001305779">
    <property type="component" value="Unassembled WGS sequence"/>
</dbReference>
<evidence type="ECO:0000256" key="1">
    <source>
        <dbReference type="ARBA" id="ARBA00022857"/>
    </source>
</evidence>
<gene>
    <name evidence="4" type="ORF">PRZ48_014871</name>
</gene>
<dbReference type="InterPro" id="IPR008030">
    <property type="entry name" value="NmrA-like"/>
</dbReference>